<dbReference type="RefSeq" id="WP_128248953.1">
    <property type="nucleotide sequence ID" value="NZ_CP034951.1"/>
</dbReference>
<dbReference type="EMBL" id="CP034951">
    <property type="protein sequence ID" value="QAA80554.1"/>
    <property type="molecule type" value="Genomic_DNA"/>
</dbReference>
<comment type="similarity">
    <text evidence="1">Belongs to the type-I restriction system S methylase family.</text>
</comment>
<keyword evidence="4" id="KW-0175">Coiled coil</keyword>
<sequence length="449" mass="51079">MKLGDVLKLNKKSLIDIEDNQTYKISGVQNYGQGIVIRREVLGYELNMKKYQLISKNQLMWCKVDTKNGAFGLTHDEHIGSLASTNMALADINVNLVNPEFLEVLFRQKTFADYITKYSSGTTNRKYLTPKQLFEKIELPNLNLFEQQEFIAKLKRIEKIGLESEIQTQKKLLSQLKQSILQEAIQGKLTADWRALQQAQGPQIEPASELLKRIKAEKAQLIKDKKIKREKALPPISEKETPFELPDGWLWCRFGEYSLFERGRFSIRPRNDPSYFDGKIPFIQIGSLSLNGDRINSFNQTLNERGLKVSKLFPKNTVVIAIVGGTIGYLGVLGKDMCFPDSIIGIKPTELTCSKFVLLQLRAQQKTIKELSYQMSGQPNIKLPNLTNLIIPLPPLEEQKAIVEIVETLMQKCQALEQEIKTSEANAQMLMQAVLKEAFEGEREVVENV</sequence>
<dbReference type="GO" id="GO:0003677">
    <property type="term" value="F:DNA binding"/>
    <property type="evidence" value="ECO:0007669"/>
    <property type="project" value="UniProtKB-KW"/>
</dbReference>
<dbReference type="InterPro" id="IPR051212">
    <property type="entry name" value="Type-I_RE_S_subunit"/>
</dbReference>
<dbReference type="REBASE" id="294893">
    <property type="entry name" value="S.AspM31ORF1880P"/>
</dbReference>
<dbReference type="KEGG" id="aev:EI546_01885"/>
<reference evidence="6 7" key="1">
    <citation type="submission" date="2019-01" db="EMBL/GenBank/DDBJ databases">
        <title>Complete genome sequencing of Aequorivita sp. H23M31.</title>
        <authorList>
            <person name="Bae J.-W."/>
        </authorList>
    </citation>
    <scope>NUCLEOTIDE SEQUENCE [LARGE SCALE GENOMIC DNA]</scope>
    <source>
        <strain evidence="6 7">H23M31</strain>
    </source>
</reference>
<accession>A0A410FZW2</accession>
<dbReference type="OrthoDB" id="9816225at2"/>
<keyword evidence="2" id="KW-0680">Restriction system</keyword>
<evidence type="ECO:0000313" key="6">
    <source>
        <dbReference type="EMBL" id="QAA80554.1"/>
    </source>
</evidence>
<proteinExistence type="inferred from homology"/>
<evidence type="ECO:0000313" key="7">
    <source>
        <dbReference type="Proteomes" id="UP000285517"/>
    </source>
</evidence>
<feature type="domain" description="Type I restriction modification DNA specificity" evidence="5">
    <location>
        <begin position="273"/>
        <end position="421"/>
    </location>
</feature>
<dbReference type="AlphaFoldDB" id="A0A410FZW2"/>
<dbReference type="InterPro" id="IPR044946">
    <property type="entry name" value="Restrct_endonuc_typeI_TRD_sf"/>
</dbReference>
<name>A0A410FZW2_9FLAO</name>
<dbReference type="PANTHER" id="PTHR43140:SF1">
    <property type="entry name" value="TYPE I RESTRICTION ENZYME ECOKI SPECIFICITY SUBUNIT"/>
    <property type="match status" value="1"/>
</dbReference>
<protein>
    <recommendedName>
        <fullName evidence="5">Type I restriction modification DNA specificity domain-containing protein</fullName>
    </recommendedName>
</protein>
<dbReference type="Pfam" id="PF01420">
    <property type="entry name" value="Methylase_S"/>
    <property type="match status" value="1"/>
</dbReference>
<evidence type="ECO:0000256" key="1">
    <source>
        <dbReference type="ARBA" id="ARBA00010923"/>
    </source>
</evidence>
<evidence type="ECO:0000256" key="3">
    <source>
        <dbReference type="ARBA" id="ARBA00023125"/>
    </source>
</evidence>
<dbReference type="SUPFAM" id="SSF116734">
    <property type="entry name" value="DNA methylase specificity domain"/>
    <property type="match status" value="2"/>
</dbReference>
<feature type="coiled-coil region" evidence="4">
    <location>
        <begin position="406"/>
        <end position="433"/>
    </location>
</feature>
<evidence type="ECO:0000256" key="2">
    <source>
        <dbReference type="ARBA" id="ARBA00022747"/>
    </source>
</evidence>
<organism evidence="6 7">
    <name type="scientific">Aequorivita ciconiae</name>
    <dbReference type="NCBI Taxonomy" id="2494375"/>
    <lineage>
        <taxon>Bacteria</taxon>
        <taxon>Pseudomonadati</taxon>
        <taxon>Bacteroidota</taxon>
        <taxon>Flavobacteriia</taxon>
        <taxon>Flavobacteriales</taxon>
        <taxon>Flavobacteriaceae</taxon>
        <taxon>Aequorivita</taxon>
    </lineage>
</organism>
<dbReference type="InterPro" id="IPR000055">
    <property type="entry name" value="Restrct_endonuc_typeI_TRD"/>
</dbReference>
<gene>
    <name evidence="6" type="ORF">EI546_01885</name>
</gene>
<evidence type="ECO:0000259" key="5">
    <source>
        <dbReference type="Pfam" id="PF01420"/>
    </source>
</evidence>
<dbReference type="GO" id="GO:0009307">
    <property type="term" value="P:DNA restriction-modification system"/>
    <property type="evidence" value="ECO:0007669"/>
    <property type="project" value="UniProtKB-KW"/>
</dbReference>
<dbReference type="Proteomes" id="UP000285517">
    <property type="component" value="Chromosome"/>
</dbReference>
<keyword evidence="3" id="KW-0238">DNA-binding</keyword>
<dbReference type="PANTHER" id="PTHR43140">
    <property type="entry name" value="TYPE-1 RESTRICTION ENZYME ECOKI SPECIFICITY PROTEIN"/>
    <property type="match status" value="1"/>
</dbReference>
<dbReference type="Gene3D" id="3.90.220.20">
    <property type="entry name" value="DNA methylase specificity domains"/>
    <property type="match status" value="2"/>
</dbReference>
<keyword evidence="7" id="KW-1185">Reference proteome</keyword>
<evidence type="ECO:0000256" key="4">
    <source>
        <dbReference type="SAM" id="Coils"/>
    </source>
</evidence>